<reference evidence="3 4" key="1">
    <citation type="submission" date="2019-08" db="EMBL/GenBank/DDBJ databases">
        <title>Archangium and Cystobacter genomes.</title>
        <authorList>
            <person name="Chen I.-C.K."/>
            <person name="Wielgoss S."/>
        </authorList>
    </citation>
    <scope>NUCLEOTIDE SEQUENCE [LARGE SCALE GENOMIC DNA]</scope>
    <source>
        <strain evidence="3 4">Cbm 6</strain>
    </source>
</reference>
<dbReference type="SUPFAM" id="SSF53756">
    <property type="entry name" value="UDP-Glycosyltransferase/glycogen phosphorylase"/>
    <property type="match status" value="1"/>
</dbReference>
<dbReference type="EMBL" id="CP043494">
    <property type="protein sequence ID" value="WNG46606.1"/>
    <property type="molecule type" value="Genomic_DNA"/>
</dbReference>
<sequence length="396" mass="43664">MTDRLNLAITCFPTIGGSGMVAAEIGLAMAERGHRVHFIARDLPVRLQGQTRDILFHPVTESDYPALAQSGTYPLALASKMIEVANQERLDILHVHYAVPHATAAWMAGEVLGAKAPRIVTTLHGTDSTLVGIDPSYLPITRFSILRSDAVTTPSAFLRRATWDGFGIPPESCPIEVIFNFVDTERYAPVRDRQCLRTLFPDLPENEPVLIHVSNFRPVKRISDVVSVFAAVHRTRPCRLVMIGDGPERPAAERRIRELGLEARVAFLGGQESFTQLLAASDVFLLPSEQESFGLAALEALSCGVPVVASNAGGIPEQVLHGKVGYLAPVGDVESMASHVLTLVNEPERWQLFSRRARQHVLEHFQLRPAIERYEALYRRLTQGTSRHRKTGGSFT</sequence>
<dbReference type="PANTHER" id="PTHR45947:SF3">
    <property type="entry name" value="SULFOQUINOVOSYL TRANSFERASE SQD2"/>
    <property type="match status" value="1"/>
</dbReference>
<dbReference type="Gene3D" id="3.40.50.2000">
    <property type="entry name" value="Glycogen Phosphorylase B"/>
    <property type="match status" value="2"/>
</dbReference>
<feature type="domain" description="Glycosyltransferase subfamily 4-like N-terminal" evidence="2">
    <location>
        <begin position="15"/>
        <end position="186"/>
    </location>
</feature>
<dbReference type="InterPro" id="IPR001296">
    <property type="entry name" value="Glyco_trans_1"/>
</dbReference>
<accession>A0ABY9WS44</accession>
<protein>
    <submittedName>
        <fullName evidence="3">N-acetyl-alpha-D-glucosaminyl L-malate synthase BshA</fullName>
    </submittedName>
</protein>
<keyword evidence="4" id="KW-1185">Reference proteome</keyword>
<proteinExistence type="predicted"/>
<evidence type="ECO:0000259" key="1">
    <source>
        <dbReference type="Pfam" id="PF00534"/>
    </source>
</evidence>
<dbReference type="InterPro" id="IPR050194">
    <property type="entry name" value="Glycosyltransferase_grp1"/>
</dbReference>
<feature type="domain" description="Glycosyl transferase family 1" evidence="1">
    <location>
        <begin position="203"/>
        <end position="359"/>
    </location>
</feature>
<dbReference type="RefSeq" id="WP_395823165.1">
    <property type="nucleotide sequence ID" value="NZ_CP043494.1"/>
</dbReference>
<organism evidence="3 4">
    <name type="scientific">Archangium minus</name>
    <dbReference type="NCBI Taxonomy" id="83450"/>
    <lineage>
        <taxon>Bacteria</taxon>
        <taxon>Pseudomonadati</taxon>
        <taxon>Myxococcota</taxon>
        <taxon>Myxococcia</taxon>
        <taxon>Myxococcales</taxon>
        <taxon>Cystobacterineae</taxon>
        <taxon>Archangiaceae</taxon>
        <taxon>Archangium</taxon>
    </lineage>
</organism>
<dbReference type="Proteomes" id="UP001611383">
    <property type="component" value="Chromosome"/>
</dbReference>
<dbReference type="Pfam" id="PF13439">
    <property type="entry name" value="Glyco_transf_4"/>
    <property type="match status" value="1"/>
</dbReference>
<dbReference type="NCBIfam" id="TIGR03999">
    <property type="entry name" value="thiol_BshA"/>
    <property type="match status" value="1"/>
</dbReference>
<name>A0ABY9WS44_9BACT</name>
<dbReference type="Pfam" id="PF00534">
    <property type="entry name" value="Glycos_transf_1"/>
    <property type="match status" value="1"/>
</dbReference>
<dbReference type="PANTHER" id="PTHR45947">
    <property type="entry name" value="SULFOQUINOVOSYL TRANSFERASE SQD2"/>
    <property type="match status" value="1"/>
</dbReference>
<dbReference type="InterPro" id="IPR023881">
    <property type="entry name" value="Thiol_BshA"/>
</dbReference>
<evidence type="ECO:0000313" key="3">
    <source>
        <dbReference type="EMBL" id="WNG46606.1"/>
    </source>
</evidence>
<evidence type="ECO:0000313" key="4">
    <source>
        <dbReference type="Proteomes" id="UP001611383"/>
    </source>
</evidence>
<dbReference type="InterPro" id="IPR028098">
    <property type="entry name" value="Glyco_trans_4-like_N"/>
</dbReference>
<evidence type="ECO:0000259" key="2">
    <source>
        <dbReference type="Pfam" id="PF13439"/>
    </source>
</evidence>
<gene>
    <name evidence="3" type="primary">bshA</name>
    <name evidence="3" type="ORF">F0U60_22685</name>
</gene>